<protein>
    <submittedName>
        <fullName evidence="2">Uncharacterized protein</fullName>
    </submittedName>
</protein>
<reference evidence="2" key="1">
    <citation type="submission" date="2021-03" db="EMBL/GenBank/DDBJ databases">
        <title>Draft genome sequence of rust myrtle Austropuccinia psidii MF-1, a brazilian biotype.</title>
        <authorList>
            <person name="Quecine M.C."/>
            <person name="Pachon D.M.R."/>
            <person name="Bonatelli M.L."/>
            <person name="Correr F.H."/>
            <person name="Franceschini L.M."/>
            <person name="Leite T.F."/>
            <person name="Margarido G.R.A."/>
            <person name="Almeida C.A."/>
            <person name="Ferrarezi J.A."/>
            <person name="Labate C.A."/>
        </authorList>
    </citation>
    <scope>NUCLEOTIDE SEQUENCE</scope>
    <source>
        <strain evidence="2">MF-1</strain>
    </source>
</reference>
<dbReference type="AlphaFoldDB" id="A0A9Q3HX90"/>
<feature type="compositionally biased region" description="Polar residues" evidence="1">
    <location>
        <begin position="36"/>
        <end position="45"/>
    </location>
</feature>
<feature type="compositionally biased region" description="Basic and acidic residues" evidence="1">
    <location>
        <begin position="1"/>
        <end position="10"/>
    </location>
</feature>
<feature type="region of interest" description="Disordered" evidence="1">
    <location>
        <begin position="1"/>
        <end position="45"/>
    </location>
</feature>
<feature type="compositionally biased region" description="Polar residues" evidence="1">
    <location>
        <begin position="98"/>
        <end position="111"/>
    </location>
</feature>
<dbReference type="Proteomes" id="UP000765509">
    <property type="component" value="Unassembled WGS sequence"/>
</dbReference>
<evidence type="ECO:0000256" key="1">
    <source>
        <dbReference type="SAM" id="MobiDB-lite"/>
    </source>
</evidence>
<keyword evidence="3" id="KW-1185">Reference proteome</keyword>
<feature type="region of interest" description="Disordered" evidence="1">
    <location>
        <begin position="79"/>
        <end position="111"/>
    </location>
</feature>
<proteinExistence type="predicted"/>
<gene>
    <name evidence="2" type="ORF">O181_059252</name>
</gene>
<organism evidence="2 3">
    <name type="scientific">Austropuccinia psidii MF-1</name>
    <dbReference type="NCBI Taxonomy" id="1389203"/>
    <lineage>
        <taxon>Eukaryota</taxon>
        <taxon>Fungi</taxon>
        <taxon>Dikarya</taxon>
        <taxon>Basidiomycota</taxon>
        <taxon>Pucciniomycotina</taxon>
        <taxon>Pucciniomycetes</taxon>
        <taxon>Pucciniales</taxon>
        <taxon>Sphaerophragmiaceae</taxon>
        <taxon>Austropuccinia</taxon>
    </lineage>
</organism>
<accession>A0A9Q3HX90</accession>
<dbReference type="EMBL" id="AVOT02027464">
    <property type="protein sequence ID" value="MBW0519537.1"/>
    <property type="molecule type" value="Genomic_DNA"/>
</dbReference>
<sequence length="111" mass="12651">MLHVEAEGRRRTATYRGKSRKGVKRPTLLESRDSKSTISASNNFNPRIYFAPSTYRNQLCFKQDLLPRLGNHYGFVNSMASDTKPMSCHTQPDRRQGLETSKVSQASKEND</sequence>
<evidence type="ECO:0000313" key="3">
    <source>
        <dbReference type="Proteomes" id="UP000765509"/>
    </source>
</evidence>
<comment type="caution">
    <text evidence="2">The sequence shown here is derived from an EMBL/GenBank/DDBJ whole genome shotgun (WGS) entry which is preliminary data.</text>
</comment>
<name>A0A9Q3HX90_9BASI</name>
<feature type="compositionally biased region" description="Basic residues" evidence="1">
    <location>
        <begin position="11"/>
        <end position="24"/>
    </location>
</feature>
<evidence type="ECO:0000313" key="2">
    <source>
        <dbReference type="EMBL" id="MBW0519537.1"/>
    </source>
</evidence>